<proteinExistence type="predicted"/>
<evidence type="ECO:0000313" key="1">
    <source>
        <dbReference type="EMBL" id="OMJ28441.1"/>
    </source>
</evidence>
<dbReference type="Proteomes" id="UP000187429">
    <property type="component" value="Unassembled WGS sequence"/>
</dbReference>
<evidence type="ECO:0000313" key="2">
    <source>
        <dbReference type="Proteomes" id="UP000187429"/>
    </source>
</evidence>
<keyword evidence="2" id="KW-1185">Reference proteome</keyword>
<organism evidence="1 2">
    <name type="scientific">Smittium culicis</name>
    <dbReference type="NCBI Taxonomy" id="133412"/>
    <lineage>
        <taxon>Eukaryota</taxon>
        <taxon>Fungi</taxon>
        <taxon>Fungi incertae sedis</taxon>
        <taxon>Zoopagomycota</taxon>
        <taxon>Kickxellomycotina</taxon>
        <taxon>Harpellomycetes</taxon>
        <taxon>Harpellales</taxon>
        <taxon>Legeriomycetaceae</taxon>
        <taxon>Smittium</taxon>
    </lineage>
</organism>
<comment type="caution">
    <text evidence="1">The sequence shown here is derived from an EMBL/GenBank/DDBJ whole genome shotgun (WGS) entry which is preliminary data.</text>
</comment>
<reference evidence="2" key="1">
    <citation type="submission" date="2017-01" db="EMBL/GenBank/DDBJ databases">
        <authorList>
            <person name="Wang Y."/>
            <person name="White M."/>
            <person name="Kvist S."/>
            <person name="Moncalvo J.-M."/>
        </authorList>
    </citation>
    <scope>NUCLEOTIDE SEQUENCE [LARGE SCALE GENOMIC DNA]</scope>
    <source>
        <strain evidence="2">ID-206-W2</strain>
    </source>
</reference>
<sequence>MKSFWKSSNDLGLPLFSAKVECIMYNSEPSARFIPPDQPLIFFDNRFEIGSFGVNKGTMISCNFIF</sequence>
<dbReference type="AlphaFoldDB" id="A0A1R1YNF6"/>
<dbReference type="EMBL" id="LSSM01000585">
    <property type="protein sequence ID" value="OMJ28441.1"/>
    <property type="molecule type" value="Genomic_DNA"/>
</dbReference>
<name>A0A1R1YNF6_9FUNG</name>
<gene>
    <name evidence="1" type="ORF">AYI69_g2086</name>
</gene>
<accession>A0A1R1YNF6</accession>
<protein>
    <submittedName>
        <fullName evidence="1">Uncharacterized protein</fullName>
    </submittedName>
</protein>